<dbReference type="OrthoDB" id="5118341at2759"/>
<dbReference type="GeneID" id="63836559"/>
<dbReference type="AlphaFoldDB" id="A0A9P5CVI5"/>
<keyword evidence="2" id="KW-1185">Reference proteome</keyword>
<gene>
    <name evidence="1" type="ORF">M406DRAFT_320789</name>
</gene>
<organism evidence="1 2">
    <name type="scientific">Cryphonectria parasitica (strain ATCC 38755 / EP155)</name>
    <dbReference type="NCBI Taxonomy" id="660469"/>
    <lineage>
        <taxon>Eukaryota</taxon>
        <taxon>Fungi</taxon>
        <taxon>Dikarya</taxon>
        <taxon>Ascomycota</taxon>
        <taxon>Pezizomycotina</taxon>
        <taxon>Sordariomycetes</taxon>
        <taxon>Sordariomycetidae</taxon>
        <taxon>Diaporthales</taxon>
        <taxon>Cryphonectriaceae</taxon>
        <taxon>Cryphonectria-Endothia species complex</taxon>
        <taxon>Cryphonectria</taxon>
    </lineage>
</organism>
<dbReference type="RefSeq" id="XP_040782338.1">
    <property type="nucleotide sequence ID" value="XM_040919430.1"/>
</dbReference>
<reference evidence="1" key="1">
    <citation type="journal article" date="2020" name="Phytopathology">
        <title>Genome sequence of the chestnut blight fungus Cryphonectria parasitica EP155: A fundamental resource for an archetypical invasive plant pathogen.</title>
        <authorList>
            <person name="Crouch J.A."/>
            <person name="Dawe A."/>
            <person name="Aerts A."/>
            <person name="Barry K."/>
            <person name="Churchill A.C.L."/>
            <person name="Grimwood J."/>
            <person name="Hillman B."/>
            <person name="Milgroom M.G."/>
            <person name="Pangilinan J."/>
            <person name="Smith M."/>
            <person name="Salamov A."/>
            <person name="Schmutz J."/>
            <person name="Yadav J."/>
            <person name="Grigoriev I.V."/>
            <person name="Nuss D."/>
        </authorList>
    </citation>
    <scope>NUCLEOTIDE SEQUENCE</scope>
    <source>
        <strain evidence="1">EP155</strain>
    </source>
</reference>
<evidence type="ECO:0000313" key="1">
    <source>
        <dbReference type="EMBL" id="KAF3771377.1"/>
    </source>
</evidence>
<comment type="caution">
    <text evidence="1">The sequence shown here is derived from an EMBL/GenBank/DDBJ whole genome shotgun (WGS) entry which is preliminary data.</text>
</comment>
<protein>
    <submittedName>
        <fullName evidence="1">Uncharacterized protein</fullName>
    </submittedName>
</protein>
<proteinExistence type="predicted"/>
<name>A0A9P5CVI5_CRYP1</name>
<accession>A0A9P5CVI5</accession>
<evidence type="ECO:0000313" key="2">
    <source>
        <dbReference type="Proteomes" id="UP000803844"/>
    </source>
</evidence>
<dbReference type="Proteomes" id="UP000803844">
    <property type="component" value="Unassembled WGS sequence"/>
</dbReference>
<sequence length="74" mass="8236">MALAGVGVAAAIYFVPWDTVWSWFRASFGALLSWLMRAWENFKSWVRTTATGQITAAAGKQGLEMTVRQLQAVR</sequence>
<dbReference type="EMBL" id="MU032344">
    <property type="protein sequence ID" value="KAF3771377.1"/>
    <property type="molecule type" value="Genomic_DNA"/>
</dbReference>